<dbReference type="AlphaFoldDB" id="A0AAN4Z851"/>
<reference evidence="3" key="1">
    <citation type="submission" date="2022-10" db="EMBL/GenBank/DDBJ databases">
        <title>Genome assembly of Pristionchus species.</title>
        <authorList>
            <person name="Yoshida K."/>
            <person name="Sommer R.J."/>
        </authorList>
    </citation>
    <scope>NUCLEOTIDE SEQUENCE [LARGE SCALE GENOMIC DNA]</scope>
    <source>
        <strain evidence="3">RS5460</strain>
    </source>
</reference>
<dbReference type="Proteomes" id="UP001328107">
    <property type="component" value="Unassembled WGS sequence"/>
</dbReference>
<evidence type="ECO:0000313" key="2">
    <source>
        <dbReference type="EMBL" id="GMR35139.1"/>
    </source>
</evidence>
<feature type="domain" description="F-box" evidence="1">
    <location>
        <begin position="22"/>
        <end position="70"/>
    </location>
</feature>
<comment type="caution">
    <text evidence="2">The sequence shown here is derived from an EMBL/GenBank/DDBJ whole genome shotgun (WGS) entry which is preliminary data.</text>
</comment>
<feature type="non-terminal residue" evidence="2">
    <location>
        <position position="1"/>
    </location>
</feature>
<accession>A0AAN4Z851</accession>
<dbReference type="PROSITE" id="PS50181">
    <property type="entry name" value="FBOX"/>
    <property type="match status" value="1"/>
</dbReference>
<evidence type="ECO:0000259" key="1">
    <source>
        <dbReference type="PROSITE" id="PS50181"/>
    </source>
</evidence>
<dbReference type="EMBL" id="BTRK01000002">
    <property type="protein sequence ID" value="GMR35139.1"/>
    <property type="molecule type" value="Genomic_DNA"/>
</dbReference>
<organism evidence="2 3">
    <name type="scientific">Pristionchus mayeri</name>
    <dbReference type="NCBI Taxonomy" id="1317129"/>
    <lineage>
        <taxon>Eukaryota</taxon>
        <taxon>Metazoa</taxon>
        <taxon>Ecdysozoa</taxon>
        <taxon>Nematoda</taxon>
        <taxon>Chromadorea</taxon>
        <taxon>Rhabditida</taxon>
        <taxon>Rhabditina</taxon>
        <taxon>Diplogasteromorpha</taxon>
        <taxon>Diplogasteroidea</taxon>
        <taxon>Neodiplogasteridae</taxon>
        <taxon>Pristionchus</taxon>
    </lineage>
</organism>
<keyword evidence="3" id="KW-1185">Reference proteome</keyword>
<dbReference type="InterPro" id="IPR001810">
    <property type="entry name" value="F-box_dom"/>
</dbReference>
<name>A0AAN4Z851_9BILA</name>
<sequence length="307" mass="34375">SVTTMCLTPIAAVEDIAPLLNSFSLLRFPPEILTEIMVQLNPVDRTHLALAHDSLMEVDLKAGHRIFSKVCIDGDSQIEAFDDAARYYRLNLNDIDVTPATLRAFFKHSSARELSINGTVNEKVEYKLEAALRTLQFGNLLVFLNDSAVRILSSLSKSRASFGKVDIWWQKDLKELEQAREMLLSLPAMEKFLIHGMADQAVVDDEIVLSIVRKTSNSADFRNCNKDAVTAKGLVEVYQMVANSSSSINEVHCDASTTKERQFLYLLAFTLKQSGADRATIAKAVERTNYEYGAIHMHSTRKIRDSN</sequence>
<gene>
    <name evidence="2" type="ORF">PMAYCL1PPCAC_05334</name>
</gene>
<protein>
    <recommendedName>
        <fullName evidence="1">F-box domain-containing protein</fullName>
    </recommendedName>
</protein>
<proteinExistence type="predicted"/>
<evidence type="ECO:0000313" key="3">
    <source>
        <dbReference type="Proteomes" id="UP001328107"/>
    </source>
</evidence>